<evidence type="ECO:0000256" key="1">
    <source>
        <dbReference type="ARBA" id="ARBA00005656"/>
    </source>
</evidence>
<dbReference type="PANTHER" id="PTHR43356">
    <property type="entry name" value="PHOSPHATE ACETYLTRANSFERASE"/>
    <property type="match status" value="1"/>
</dbReference>
<name>A0A7C4V5X2_9DEIN</name>
<dbReference type="PANTHER" id="PTHR43356:SF2">
    <property type="entry name" value="PHOSPHATE ACETYLTRANSFERASE"/>
    <property type="match status" value="1"/>
</dbReference>
<accession>A0A7C4V5X2</accession>
<dbReference type="InterPro" id="IPR002505">
    <property type="entry name" value="PTA_PTB"/>
</dbReference>
<keyword evidence="3" id="KW-0012">Acyltransferase</keyword>
<dbReference type="Gene3D" id="3.40.718.10">
    <property type="entry name" value="Isopropylmalate Dehydrogenase"/>
    <property type="match status" value="1"/>
</dbReference>
<proteinExistence type="inferred from homology"/>
<dbReference type="GO" id="GO:0016746">
    <property type="term" value="F:acyltransferase activity"/>
    <property type="evidence" value="ECO:0007669"/>
    <property type="project" value="UniProtKB-KW"/>
</dbReference>
<feature type="domain" description="Phosphate acetyl/butaryl transferase" evidence="4">
    <location>
        <begin position="92"/>
        <end position="301"/>
    </location>
</feature>
<evidence type="ECO:0000313" key="5">
    <source>
        <dbReference type="EMBL" id="HGY08849.1"/>
    </source>
</evidence>
<dbReference type="NCBIfam" id="NF006045">
    <property type="entry name" value="PRK08190.1"/>
    <property type="match status" value="1"/>
</dbReference>
<sequence length="325" mass="35014">MEALDFKDIQPVRDMTSLLELARLIAQVGGPKKVAVAAAEEAHVIEAVNEARIEGLVHPILFGNPERIRRLASELGIRTQNLEIQHAKNPAEAAELATQAVSRGEADILMKGMVQSSDFLRAALNRDWGLRTGRLLSHVLIYEAKGYDRLFFMSDGAMNINPDLKAKIQIVENAVTLAHLLGINPPKVALLAAVEVVNPEMDTAVEDAIIAKMADRGQIKGAIIDGPLALDNAVSEEAARIKGIKSPVAGRADILIVDNIDVGNVFYKSLIYFARVRGAGLIMGARAPMVLTSRADPEEVKFLSLATAVIAAERMGYVLEEAGSV</sequence>
<evidence type="ECO:0000256" key="3">
    <source>
        <dbReference type="ARBA" id="ARBA00023315"/>
    </source>
</evidence>
<dbReference type="EMBL" id="DRPZ01000064">
    <property type="protein sequence ID" value="HGY08849.1"/>
    <property type="molecule type" value="Genomic_DNA"/>
</dbReference>
<evidence type="ECO:0000256" key="2">
    <source>
        <dbReference type="ARBA" id="ARBA00022679"/>
    </source>
</evidence>
<dbReference type="PIRSF" id="PIRSF000428">
    <property type="entry name" value="P_Ac_trans"/>
    <property type="match status" value="1"/>
</dbReference>
<reference evidence="5" key="1">
    <citation type="journal article" date="2020" name="mSystems">
        <title>Genome- and Community-Level Interaction Insights into Carbon Utilization and Element Cycling Functions of Hydrothermarchaeota in Hydrothermal Sediment.</title>
        <authorList>
            <person name="Zhou Z."/>
            <person name="Liu Y."/>
            <person name="Xu W."/>
            <person name="Pan J."/>
            <person name="Luo Z.H."/>
            <person name="Li M."/>
        </authorList>
    </citation>
    <scope>NUCLEOTIDE SEQUENCE [LARGE SCALE GENOMIC DNA]</scope>
    <source>
        <strain evidence="5">HyVt-570</strain>
    </source>
</reference>
<comment type="caution">
    <text evidence="5">The sequence shown here is derived from an EMBL/GenBank/DDBJ whole genome shotgun (WGS) entry which is preliminary data.</text>
</comment>
<dbReference type="InterPro" id="IPR012147">
    <property type="entry name" value="P_Ac_Bu_trans"/>
</dbReference>
<dbReference type="SUPFAM" id="SSF53659">
    <property type="entry name" value="Isocitrate/Isopropylmalate dehydrogenase-like"/>
    <property type="match status" value="1"/>
</dbReference>
<dbReference type="Proteomes" id="UP000885759">
    <property type="component" value="Unassembled WGS sequence"/>
</dbReference>
<gene>
    <name evidence="5" type="ORF">ENK37_02185</name>
</gene>
<evidence type="ECO:0000259" key="4">
    <source>
        <dbReference type="Pfam" id="PF01515"/>
    </source>
</evidence>
<organism evidence="5">
    <name type="scientific">Oceanithermus profundus</name>
    <dbReference type="NCBI Taxonomy" id="187137"/>
    <lineage>
        <taxon>Bacteria</taxon>
        <taxon>Thermotogati</taxon>
        <taxon>Deinococcota</taxon>
        <taxon>Deinococci</taxon>
        <taxon>Thermales</taxon>
        <taxon>Thermaceae</taxon>
        <taxon>Oceanithermus</taxon>
    </lineage>
</organism>
<dbReference type="AlphaFoldDB" id="A0A7C4V5X2"/>
<comment type="similarity">
    <text evidence="1">Belongs to the phosphate acetyltransferase and butyryltransferase family.</text>
</comment>
<dbReference type="Pfam" id="PF01515">
    <property type="entry name" value="PTA_PTB"/>
    <property type="match status" value="1"/>
</dbReference>
<dbReference type="InterPro" id="IPR050500">
    <property type="entry name" value="Phos_Acetyltrans/Butyryltrans"/>
</dbReference>
<keyword evidence="2" id="KW-0808">Transferase</keyword>
<protein>
    <submittedName>
        <fullName evidence="5">Bifunctional enoyl-CoA hydratase/phosphate acetyltransferase</fullName>
    </submittedName>
</protein>